<dbReference type="EMBL" id="CAFBOF010000018">
    <property type="protein sequence ID" value="CAB4978094.1"/>
    <property type="molecule type" value="Genomic_DNA"/>
</dbReference>
<dbReference type="InterPro" id="IPR022002">
    <property type="entry name" value="ChsH2_Znr"/>
</dbReference>
<reference evidence="6" key="1">
    <citation type="submission" date="2020-05" db="EMBL/GenBank/DDBJ databases">
        <authorList>
            <person name="Chiriac C."/>
            <person name="Salcher M."/>
            <person name="Ghai R."/>
            <person name="Kavagutti S V."/>
        </authorList>
    </citation>
    <scope>NUCLEOTIDE SEQUENCE</scope>
</reference>
<dbReference type="AlphaFoldDB" id="A0A6J7QRW8"/>
<accession>A0A6J7QRW8</accession>
<dbReference type="EMBL" id="CAFBMM010000043">
    <property type="protein sequence ID" value="CAB4908573.1"/>
    <property type="molecule type" value="Genomic_DNA"/>
</dbReference>
<proteinExistence type="predicted"/>
<feature type="domain" description="ChsH2 rubredoxin-like zinc ribbon" evidence="2">
    <location>
        <begin position="16"/>
        <end position="42"/>
    </location>
</feature>
<evidence type="ECO:0000313" key="3">
    <source>
        <dbReference type="EMBL" id="CAB4718812.1"/>
    </source>
</evidence>
<dbReference type="InterPro" id="IPR052513">
    <property type="entry name" value="Thioester_dehydratase-like"/>
</dbReference>
<dbReference type="EMBL" id="CAFBPQ010000013">
    <property type="protein sequence ID" value="CAB5020478.1"/>
    <property type="molecule type" value="Genomic_DNA"/>
</dbReference>
<dbReference type="Gene3D" id="6.10.30.10">
    <property type="match status" value="1"/>
</dbReference>
<sequence length="129" mass="13982">MVHDGLFRFDSDGGIRLLGSRCEECSHLQFPVAETCSMCGSERSTTIDLERQGTLWLSTVVTNAPPGYLGEVPYGFGVVELPSGLRIITLITEKEVVEFGTPLRLVAHDLGINDDGEMVITYAFSPGSS</sequence>
<dbReference type="EMBL" id="CAEZYK010000016">
    <property type="protein sequence ID" value="CAB4718812.1"/>
    <property type="molecule type" value="Genomic_DNA"/>
</dbReference>
<feature type="domain" description="ChsH2 C-terminal OB-fold" evidence="1">
    <location>
        <begin position="48"/>
        <end position="107"/>
    </location>
</feature>
<dbReference type="InterPro" id="IPR012340">
    <property type="entry name" value="NA-bd_OB-fold"/>
</dbReference>
<evidence type="ECO:0000313" key="6">
    <source>
        <dbReference type="EMBL" id="CAB5020478.1"/>
    </source>
</evidence>
<evidence type="ECO:0000313" key="5">
    <source>
        <dbReference type="EMBL" id="CAB4978094.1"/>
    </source>
</evidence>
<gene>
    <name evidence="3" type="ORF">UFOPK2683_00459</name>
    <name evidence="4" type="ORF">UFOPK3605_00946</name>
    <name evidence="5" type="ORF">UFOPK3897_00933</name>
    <name evidence="6" type="ORF">UFOPK4121_00623</name>
</gene>
<dbReference type="PANTHER" id="PTHR34075">
    <property type="entry name" value="BLR3430 PROTEIN"/>
    <property type="match status" value="1"/>
</dbReference>
<dbReference type="PANTHER" id="PTHR34075:SF5">
    <property type="entry name" value="BLR3430 PROTEIN"/>
    <property type="match status" value="1"/>
</dbReference>
<dbReference type="SUPFAM" id="SSF50249">
    <property type="entry name" value="Nucleic acid-binding proteins"/>
    <property type="match status" value="1"/>
</dbReference>
<name>A0A6J7QRW8_9ZZZZ</name>
<protein>
    <submittedName>
        <fullName evidence="6">Unannotated protein</fullName>
    </submittedName>
</protein>
<evidence type="ECO:0000259" key="2">
    <source>
        <dbReference type="Pfam" id="PF12172"/>
    </source>
</evidence>
<dbReference type="Pfam" id="PF01796">
    <property type="entry name" value="OB_ChsH2_C"/>
    <property type="match status" value="1"/>
</dbReference>
<evidence type="ECO:0000313" key="4">
    <source>
        <dbReference type="EMBL" id="CAB4908573.1"/>
    </source>
</evidence>
<dbReference type="Pfam" id="PF12172">
    <property type="entry name" value="zf-ChsH2"/>
    <property type="match status" value="1"/>
</dbReference>
<organism evidence="6">
    <name type="scientific">freshwater metagenome</name>
    <dbReference type="NCBI Taxonomy" id="449393"/>
    <lineage>
        <taxon>unclassified sequences</taxon>
        <taxon>metagenomes</taxon>
        <taxon>ecological metagenomes</taxon>
    </lineage>
</organism>
<evidence type="ECO:0000259" key="1">
    <source>
        <dbReference type="Pfam" id="PF01796"/>
    </source>
</evidence>
<dbReference type="InterPro" id="IPR002878">
    <property type="entry name" value="ChsH2_C"/>
</dbReference>